<evidence type="ECO:0000313" key="6">
    <source>
        <dbReference type="EMBL" id="TWU22769.1"/>
    </source>
</evidence>
<keyword evidence="7" id="KW-1185">Reference proteome</keyword>
<dbReference type="InterPro" id="IPR015422">
    <property type="entry name" value="PyrdxlP-dep_Trfase_small"/>
</dbReference>
<dbReference type="HAMAP" id="MF_00712">
    <property type="entry name" value="GcvPA"/>
    <property type="match status" value="1"/>
</dbReference>
<dbReference type="InterPro" id="IPR023010">
    <property type="entry name" value="GcvPA"/>
</dbReference>
<evidence type="ECO:0000313" key="7">
    <source>
        <dbReference type="Proteomes" id="UP000318437"/>
    </source>
</evidence>
<comment type="similarity">
    <text evidence="4">Belongs to the GcvP family. N-terminal subunit subfamily.</text>
</comment>
<dbReference type="Pfam" id="PF02347">
    <property type="entry name" value="GDC-P"/>
    <property type="match status" value="1"/>
</dbReference>
<accession>A0A5C6CJ16</accession>
<dbReference type="InterPro" id="IPR015421">
    <property type="entry name" value="PyrdxlP-dep_Trfase_major"/>
</dbReference>
<feature type="domain" description="Glycine cleavage system P-protein N-terminal" evidence="5">
    <location>
        <begin position="7"/>
        <end position="443"/>
    </location>
</feature>
<comment type="subunit">
    <text evidence="4">The glycine cleavage system is composed of four proteins: P, T, L and H. In this organism, the P 'protein' is a heterodimer of two subunits.</text>
</comment>
<evidence type="ECO:0000256" key="2">
    <source>
        <dbReference type="ARBA" id="ARBA00023002"/>
    </source>
</evidence>
<dbReference type="RefSeq" id="WP_146452512.1">
    <property type="nucleotide sequence ID" value="NZ_SJPS01000007.1"/>
</dbReference>
<name>A0A5C6CJ16_9BACT</name>
<evidence type="ECO:0000256" key="3">
    <source>
        <dbReference type="ARBA" id="ARBA00049026"/>
    </source>
</evidence>
<comment type="function">
    <text evidence="1 4">The glycine cleavage system catalyzes the degradation of glycine. The P protein binds the alpha-amino group of glycine through its pyridoxal phosphate cofactor; CO(2) is released and the remaining methylamine moiety is then transferred to the lipoamide cofactor of the H protein.</text>
</comment>
<dbReference type="EC" id="1.4.4.2" evidence="4"/>
<comment type="catalytic activity">
    <reaction evidence="3 4">
        <text>N(6)-[(R)-lipoyl]-L-lysyl-[glycine-cleavage complex H protein] + glycine + H(+) = N(6)-[(R)-S(8)-aminomethyldihydrolipoyl]-L-lysyl-[glycine-cleavage complex H protein] + CO2</text>
        <dbReference type="Rhea" id="RHEA:24304"/>
        <dbReference type="Rhea" id="RHEA-COMP:10494"/>
        <dbReference type="Rhea" id="RHEA-COMP:10495"/>
        <dbReference type="ChEBI" id="CHEBI:15378"/>
        <dbReference type="ChEBI" id="CHEBI:16526"/>
        <dbReference type="ChEBI" id="CHEBI:57305"/>
        <dbReference type="ChEBI" id="CHEBI:83099"/>
        <dbReference type="ChEBI" id="CHEBI:83143"/>
        <dbReference type="EC" id="1.4.4.2"/>
    </reaction>
</comment>
<reference evidence="6 7" key="1">
    <citation type="submission" date="2019-02" db="EMBL/GenBank/DDBJ databases">
        <title>Deep-cultivation of Planctomycetes and their phenomic and genomic characterization uncovers novel biology.</title>
        <authorList>
            <person name="Wiegand S."/>
            <person name="Jogler M."/>
            <person name="Boedeker C."/>
            <person name="Pinto D."/>
            <person name="Vollmers J."/>
            <person name="Rivas-Marin E."/>
            <person name="Kohn T."/>
            <person name="Peeters S.H."/>
            <person name="Heuer A."/>
            <person name="Rast P."/>
            <person name="Oberbeckmann S."/>
            <person name="Bunk B."/>
            <person name="Jeske O."/>
            <person name="Meyerdierks A."/>
            <person name="Storesund J.E."/>
            <person name="Kallscheuer N."/>
            <person name="Luecker S."/>
            <person name="Lage O.M."/>
            <person name="Pohl T."/>
            <person name="Merkel B.J."/>
            <person name="Hornburger P."/>
            <person name="Mueller R.-W."/>
            <person name="Bruemmer F."/>
            <person name="Labrenz M."/>
            <person name="Spormann A.M."/>
            <person name="Op Den Camp H."/>
            <person name="Overmann J."/>
            <person name="Amann R."/>
            <person name="Jetten M.S.M."/>
            <person name="Mascher T."/>
            <person name="Medema M.H."/>
            <person name="Devos D.P."/>
            <person name="Kaster A.-K."/>
            <person name="Ovreas L."/>
            <person name="Rohde M."/>
            <person name="Galperin M.Y."/>
            <person name="Jogler C."/>
        </authorList>
    </citation>
    <scope>NUCLEOTIDE SEQUENCE [LARGE SCALE GENOMIC DNA]</scope>
    <source>
        <strain evidence="6 7">Pla144</strain>
    </source>
</reference>
<organism evidence="6 7">
    <name type="scientific">Bythopirellula polymerisocia</name>
    <dbReference type="NCBI Taxonomy" id="2528003"/>
    <lineage>
        <taxon>Bacteria</taxon>
        <taxon>Pseudomonadati</taxon>
        <taxon>Planctomycetota</taxon>
        <taxon>Planctomycetia</taxon>
        <taxon>Pirellulales</taxon>
        <taxon>Lacipirellulaceae</taxon>
        <taxon>Bythopirellula</taxon>
    </lineage>
</organism>
<dbReference type="AlphaFoldDB" id="A0A5C6CJ16"/>
<dbReference type="Gene3D" id="3.40.640.10">
    <property type="entry name" value="Type I PLP-dependent aspartate aminotransferase-like (Major domain)"/>
    <property type="match status" value="1"/>
</dbReference>
<keyword evidence="2 4" id="KW-0560">Oxidoreductase</keyword>
<dbReference type="GO" id="GO:0019464">
    <property type="term" value="P:glycine decarboxylation via glycine cleavage system"/>
    <property type="evidence" value="ECO:0007669"/>
    <property type="project" value="UniProtKB-UniRule"/>
</dbReference>
<dbReference type="InterPro" id="IPR015424">
    <property type="entry name" value="PyrdxlP-dep_Trfase"/>
</dbReference>
<dbReference type="OrthoDB" id="9771867at2"/>
<dbReference type="PANTHER" id="PTHR42806:SF1">
    <property type="entry name" value="GLYCINE DEHYDROGENASE (DECARBOXYLATING)"/>
    <property type="match status" value="1"/>
</dbReference>
<dbReference type="PANTHER" id="PTHR42806">
    <property type="entry name" value="GLYCINE CLEAVAGE SYSTEM P-PROTEIN"/>
    <property type="match status" value="1"/>
</dbReference>
<evidence type="ECO:0000256" key="1">
    <source>
        <dbReference type="ARBA" id="ARBA00003788"/>
    </source>
</evidence>
<evidence type="ECO:0000259" key="5">
    <source>
        <dbReference type="Pfam" id="PF02347"/>
    </source>
</evidence>
<sequence>MPYHYNTPEDKQAMLSAIGAESVDVLFDSIPAELKLGRRLDLPPALSELELDQHLRELASRNTPAGEAVCFLGAGSYDHFIPAVVDTIGSRSEFYTSYTPYQAEASQGNLQVMFEYQSLITELTGLDVSNASLYDGASAAAEAVLMAISATGRHGKVIVPESLHPEYRATIATYLENLATEVVTIPTSGGVVDPEILSEAVDEETAAVVLQQPNFFGCVEDAAEVNRITKKAGALLIAVFDPMSLGVLKRPGDYGANIAVAEGHTLGSPMAYGGPYLGIMACEKSLVRRMPGRIAGQTVDRRGNTCFVLTMQTREQHIRREKATSNVCTNQGLFALRATVYLAQLGPQGLRETASLCLQKSRYAAEQLCQHERFSLAFEEPTFKEFVIRDRENRVDDLLKSALDRGYLAGLPLGRWYPELADCFLVAVTEKRTKAEIDGLVSTLTKASERVSVPATV</sequence>
<proteinExistence type="inferred from homology"/>
<dbReference type="SUPFAM" id="SSF53383">
    <property type="entry name" value="PLP-dependent transferases"/>
    <property type="match status" value="1"/>
</dbReference>
<dbReference type="CDD" id="cd00613">
    <property type="entry name" value="GDC-P"/>
    <property type="match status" value="1"/>
</dbReference>
<protein>
    <recommendedName>
        <fullName evidence="4">Probable glycine dehydrogenase (decarboxylating) subunit 1</fullName>
        <ecNumber evidence="4">1.4.4.2</ecNumber>
    </recommendedName>
    <alternativeName>
        <fullName evidence="4">Glycine cleavage system P-protein subunit 1</fullName>
    </alternativeName>
    <alternativeName>
        <fullName evidence="4">Glycine decarboxylase subunit 1</fullName>
    </alternativeName>
    <alternativeName>
        <fullName evidence="4">Glycine dehydrogenase (aminomethyl-transferring) subunit 1</fullName>
    </alternativeName>
</protein>
<dbReference type="EMBL" id="SJPS01000007">
    <property type="protein sequence ID" value="TWU22769.1"/>
    <property type="molecule type" value="Genomic_DNA"/>
</dbReference>
<dbReference type="GO" id="GO:0004375">
    <property type="term" value="F:glycine dehydrogenase (decarboxylating) activity"/>
    <property type="evidence" value="ECO:0007669"/>
    <property type="project" value="UniProtKB-EC"/>
</dbReference>
<dbReference type="InterPro" id="IPR049315">
    <property type="entry name" value="GDC-P_N"/>
</dbReference>
<dbReference type="NCBIfam" id="NF001696">
    <property type="entry name" value="PRK00451.1"/>
    <property type="match status" value="1"/>
</dbReference>
<comment type="caution">
    <text evidence="6">The sequence shown here is derived from an EMBL/GenBank/DDBJ whole genome shotgun (WGS) entry which is preliminary data.</text>
</comment>
<dbReference type="GO" id="GO:0009116">
    <property type="term" value="P:nucleoside metabolic process"/>
    <property type="evidence" value="ECO:0007669"/>
    <property type="project" value="InterPro"/>
</dbReference>
<evidence type="ECO:0000256" key="4">
    <source>
        <dbReference type="HAMAP-Rule" id="MF_00712"/>
    </source>
</evidence>
<gene>
    <name evidence="4 6" type="primary">gcvPA</name>
    <name evidence="6" type="ORF">Pla144_42300</name>
</gene>
<dbReference type="PIRSF" id="PIRSF006815">
    <property type="entry name" value="GcvPA"/>
    <property type="match status" value="1"/>
</dbReference>
<dbReference type="Proteomes" id="UP000318437">
    <property type="component" value="Unassembled WGS sequence"/>
</dbReference>
<dbReference type="InterPro" id="IPR020581">
    <property type="entry name" value="GDC_P"/>
</dbReference>
<dbReference type="Gene3D" id="3.90.1150.10">
    <property type="entry name" value="Aspartate Aminotransferase, domain 1"/>
    <property type="match status" value="1"/>
</dbReference>